<keyword evidence="2" id="KW-1185">Reference proteome</keyword>
<evidence type="ECO:0000313" key="2">
    <source>
        <dbReference type="Proteomes" id="UP000706039"/>
    </source>
</evidence>
<organism evidence="1 2">
    <name type="scientific">Sphingomonas colocasiae</name>
    <dbReference type="NCBI Taxonomy" id="1848973"/>
    <lineage>
        <taxon>Bacteria</taxon>
        <taxon>Pseudomonadati</taxon>
        <taxon>Pseudomonadota</taxon>
        <taxon>Alphaproteobacteria</taxon>
        <taxon>Sphingomonadales</taxon>
        <taxon>Sphingomonadaceae</taxon>
        <taxon>Sphingomonas</taxon>
    </lineage>
</organism>
<comment type="caution">
    <text evidence="1">The sequence shown here is derived from an EMBL/GenBank/DDBJ whole genome shotgun (WGS) entry which is preliminary data.</text>
</comment>
<evidence type="ECO:0000313" key="1">
    <source>
        <dbReference type="EMBL" id="MBY8826154.1"/>
    </source>
</evidence>
<protein>
    <submittedName>
        <fullName evidence="1">Uncharacterized protein</fullName>
    </submittedName>
</protein>
<gene>
    <name evidence="1" type="ORF">K7G82_27885</name>
</gene>
<dbReference type="RefSeq" id="WP_222993546.1">
    <property type="nucleotide sequence ID" value="NZ_JAINVV010000015.1"/>
</dbReference>
<proteinExistence type="predicted"/>
<name>A0ABS7Q1Q2_9SPHN</name>
<dbReference type="EMBL" id="JAINVV010000015">
    <property type="protein sequence ID" value="MBY8826154.1"/>
    <property type="molecule type" value="Genomic_DNA"/>
</dbReference>
<accession>A0ABS7Q1Q2</accession>
<feature type="non-terminal residue" evidence="1">
    <location>
        <position position="682"/>
    </location>
</feature>
<reference evidence="1 2" key="1">
    <citation type="submission" date="2021-08" db="EMBL/GenBank/DDBJ databases">
        <authorList>
            <person name="Tuo L."/>
        </authorList>
    </citation>
    <scope>NUCLEOTIDE SEQUENCE [LARGE SCALE GENOMIC DNA]</scope>
    <source>
        <strain evidence="1 2">JCM 31229</strain>
    </source>
</reference>
<dbReference type="Proteomes" id="UP000706039">
    <property type="component" value="Unassembled WGS sequence"/>
</dbReference>
<sequence>MTIAPTVQIAAAGTIYDQSSLWVDKAHNMSVVVEADDFTLTGRRTLTTITAALNDTGGPDNGLLDGFSGTIGWGIYSSANGAPGTLLFSGSDSTPLFEDTGLSFSGSTDDIVRTTIDLGVTLDAGTYYIALREGAWGSAGDGETTIWWIGTSNDQGTSGVYQGSAIANPVNWSAVAAEHGSLAFSIDGAPVYAATEQVSLDLKGNVSIADSDVGGGTMTVTLSVGYGILTASAGTSGANVSGSGTGTVTLTGTLAQINDLLGANGTSSFSFTANTDTPPASTVLTVTAQEPGDAAPSAPATQTITIAAVNDAPSVVFLGSATAFDQGGISTSGHGIAQRVIAESFVLAERWTLTSLTAALTDEGPDNGILDSFSGTLGWGIYSSVNGAPGMLLFSGSDSSPIFADTGLTFPNTDDDIIRTTIDLGNVTLDAGSYFIALREGAWGTAYDGSDIWWMSTSNDQGSTGYFWSGNLADPSGWNGGGTSSTAFSLQGLKYTATEQVALDLKGSISVVDDSGDGDITVTLGVGYGILTVTAGTSGADVSGSGTGTVTLTGTLAEINDLLGGNATSSVSFTANTDTPPASTTLSVNVDDNGNGGSGGALTGSASQTIAITAVNDAPTVYIGAPGVILDQSGLSGISVINLSEFAHAEKFILSQRQTLSTITTALADALATPDNGILDGF</sequence>